<keyword evidence="7" id="KW-0067">ATP-binding</keyword>
<dbReference type="Pfam" id="PF00664">
    <property type="entry name" value="ABC_membrane"/>
    <property type="match status" value="1"/>
</dbReference>
<evidence type="ECO:0000256" key="4">
    <source>
        <dbReference type="ARBA" id="ARBA00022692"/>
    </source>
</evidence>
<dbReference type="InterPro" id="IPR027417">
    <property type="entry name" value="P-loop_NTPase"/>
</dbReference>
<feature type="transmembrane region" description="Helical" evidence="10">
    <location>
        <begin position="286"/>
        <end position="304"/>
    </location>
</feature>
<dbReference type="InterPro" id="IPR017871">
    <property type="entry name" value="ABC_transporter-like_CS"/>
</dbReference>
<dbReference type="PANTHER" id="PTHR43394">
    <property type="entry name" value="ATP-DEPENDENT PERMEASE MDL1, MITOCHONDRIAL"/>
    <property type="match status" value="1"/>
</dbReference>
<sequence>MFGANNFPVYRQLDQMDCGPTCLKIITDFYGGNYNLNYLREISCLQKGGVSLAGLSDALKRIGMDSIGIKATVQELLHEVPLPAIAHWSNNHFLVVYRTDKRNVFVSDPALGRMKYSHTEFRNSWVEKNNEGVLLLAEPNQNFGALDLEENKAQGLGFLIDYLKPYKKNIYQVFLGLFIASVVQLILPFLTQSIVDYGINYENIDFISLIVIAQLFLFLVRSASGIIRDWILLHIGTKVTIAMISDYLDKILKLPITFFDSKTTGDFMQRIYDHQRIEEFLSGRSLTILFDLLTIFIFAIILGIFNTSILMIFITGTILFMGWSLLFMKKKEVLDHQLFDLNRKDQSLFLQIILSVLEIKLNNSEERRKSEWRINQTQLFGLQSSILRVDQAQINGGKFINEFTSILIIFWSAKAVITGEISLGTMLAIQFIVGSLYVPISNSMDFLVGYQRARLSLDRLSEIHNQEPEVKNAYSGFYMDPGDIVFKNVSFKFNPISSRSILHNISITIAQGKVTAIVGASGSGKTTLLKLLLKIYNPIEGKISIGDQNLENIKADKWRQVCGAVLQDGILFNDTIERNITESKSQEPVNQHEIEKAVKLANLSNFIDELPFKYQTKIGEQGQLLSGGEKQRLLIARAIYKNPDYLFFDEATSSLDAENEKVITENLNQFYKNKTVVIIAHRLSTVKNADQILVMHKGKVVEEGNHQELLSRQGFYYQLIQNQL</sequence>
<dbReference type="InterPro" id="IPR003593">
    <property type="entry name" value="AAA+_ATPase"/>
</dbReference>
<evidence type="ECO:0000256" key="7">
    <source>
        <dbReference type="ARBA" id="ARBA00022840"/>
    </source>
</evidence>
<feature type="transmembrane region" description="Helical" evidence="10">
    <location>
        <begin position="310"/>
        <end position="328"/>
    </location>
</feature>
<name>A0A5C7A2B5_9FLAO</name>
<dbReference type="InterPro" id="IPR036640">
    <property type="entry name" value="ABC1_TM_sf"/>
</dbReference>
<dbReference type="EMBL" id="VORY01000002">
    <property type="protein sequence ID" value="TXD95089.1"/>
    <property type="molecule type" value="Genomic_DNA"/>
</dbReference>
<feature type="domain" description="ABC transporter" evidence="11">
    <location>
        <begin position="484"/>
        <end position="722"/>
    </location>
</feature>
<dbReference type="InterPro" id="IPR011527">
    <property type="entry name" value="ABC1_TM_dom"/>
</dbReference>
<comment type="caution">
    <text evidence="14">The sequence shown here is derived from an EMBL/GenBank/DDBJ whole genome shotgun (WGS) entry which is preliminary data.</text>
</comment>
<evidence type="ECO:0000259" key="11">
    <source>
        <dbReference type="PROSITE" id="PS50893"/>
    </source>
</evidence>
<proteinExistence type="predicted"/>
<evidence type="ECO:0000256" key="1">
    <source>
        <dbReference type="ARBA" id="ARBA00004651"/>
    </source>
</evidence>
<dbReference type="SUPFAM" id="SSF52540">
    <property type="entry name" value="P-loop containing nucleoside triphosphate hydrolases"/>
    <property type="match status" value="1"/>
</dbReference>
<dbReference type="RefSeq" id="WP_146929264.1">
    <property type="nucleotide sequence ID" value="NZ_CBCSHZ010000001.1"/>
</dbReference>
<evidence type="ECO:0000256" key="6">
    <source>
        <dbReference type="ARBA" id="ARBA00022801"/>
    </source>
</evidence>
<keyword evidence="4 10" id="KW-0812">Transmembrane</keyword>
<dbReference type="Gene3D" id="3.40.50.300">
    <property type="entry name" value="P-loop containing nucleotide triphosphate hydrolases"/>
    <property type="match status" value="1"/>
</dbReference>
<dbReference type="AlphaFoldDB" id="A0A5C7A2B5"/>
<evidence type="ECO:0000256" key="5">
    <source>
        <dbReference type="ARBA" id="ARBA00022741"/>
    </source>
</evidence>
<dbReference type="GO" id="GO:0005524">
    <property type="term" value="F:ATP binding"/>
    <property type="evidence" value="ECO:0007669"/>
    <property type="project" value="UniProtKB-KW"/>
</dbReference>
<protein>
    <submittedName>
        <fullName evidence="14">Peptidase domain-containing ABC transporter</fullName>
    </submittedName>
</protein>
<dbReference type="FunFam" id="3.40.50.300:FF:000299">
    <property type="entry name" value="ABC transporter ATP-binding protein/permease"/>
    <property type="match status" value="1"/>
</dbReference>
<dbReference type="GO" id="GO:0015421">
    <property type="term" value="F:ABC-type oligopeptide transporter activity"/>
    <property type="evidence" value="ECO:0007669"/>
    <property type="project" value="TreeGrafter"/>
</dbReference>
<dbReference type="Gene3D" id="1.20.1560.10">
    <property type="entry name" value="ABC transporter type 1, transmembrane domain"/>
    <property type="match status" value="1"/>
</dbReference>
<feature type="domain" description="Peptidase C39" evidence="13">
    <location>
        <begin position="12"/>
        <end position="132"/>
    </location>
</feature>
<accession>A0A5C7A2B5</accession>
<dbReference type="InterPro" id="IPR039421">
    <property type="entry name" value="Type_1_exporter"/>
</dbReference>
<dbReference type="PROSITE" id="PS00211">
    <property type="entry name" value="ABC_TRANSPORTER_1"/>
    <property type="match status" value="1"/>
</dbReference>
<evidence type="ECO:0000256" key="3">
    <source>
        <dbReference type="ARBA" id="ARBA00022475"/>
    </source>
</evidence>
<dbReference type="SUPFAM" id="SSF90123">
    <property type="entry name" value="ABC transporter transmembrane region"/>
    <property type="match status" value="1"/>
</dbReference>
<dbReference type="OrthoDB" id="9760358at2"/>
<keyword evidence="3" id="KW-1003">Cell membrane</keyword>
<dbReference type="CDD" id="cd18571">
    <property type="entry name" value="ABC_6TM_peptidase_like"/>
    <property type="match status" value="1"/>
</dbReference>
<dbReference type="Pfam" id="PF03412">
    <property type="entry name" value="Peptidase_C39"/>
    <property type="match status" value="1"/>
</dbReference>
<keyword evidence="9 10" id="KW-0472">Membrane</keyword>
<dbReference type="SMART" id="SM00382">
    <property type="entry name" value="AAA"/>
    <property type="match status" value="1"/>
</dbReference>
<dbReference type="GO" id="GO:0005886">
    <property type="term" value="C:plasma membrane"/>
    <property type="evidence" value="ECO:0007669"/>
    <property type="project" value="UniProtKB-SubCell"/>
</dbReference>
<gene>
    <name evidence="14" type="ORF">ES724_02765</name>
</gene>
<evidence type="ECO:0000256" key="9">
    <source>
        <dbReference type="ARBA" id="ARBA00023136"/>
    </source>
</evidence>
<dbReference type="GO" id="GO:0016887">
    <property type="term" value="F:ATP hydrolysis activity"/>
    <property type="evidence" value="ECO:0007669"/>
    <property type="project" value="InterPro"/>
</dbReference>
<evidence type="ECO:0000313" key="14">
    <source>
        <dbReference type="EMBL" id="TXD95089.1"/>
    </source>
</evidence>
<keyword evidence="8 10" id="KW-1133">Transmembrane helix</keyword>
<feature type="transmembrane region" description="Helical" evidence="10">
    <location>
        <begin position="170"/>
        <end position="191"/>
    </location>
</feature>
<keyword evidence="2" id="KW-0813">Transport</keyword>
<evidence type="ECO:0000259" key="12">
    <source>
        <dbReference type="PROSITE" id="PS50929"/>
    </source>
</evidence>
<dbReference type="InterPro" id="IPR005074">
    <property type="entry name" value="Peptidase_C39"/>
</dbReference>
<dbReference type="Pfam" id="PF00005">
    <property type="entry name" value="ABC_tran"/>
    <property type="match status" value="1"/>
</dbReference>
<keyword evidence="5" id="KW-0547">Nucleotide-binding</keyword>
<reference evidence="14 15" key="1">
    <citation type="submission" date="2019-08" db="EMBL/GenBank/DDBJ databases">
        <title>Genome sequence of Gillisia hiemivivida IC154 (type strain).</title>
        <authorList>
            <person name="Bowman J.P."/>
        </authorList>
    </citation>
    <scope>NUCLEOTIDE SEQUENCE [LARGE SCALE GENOMIC DNA]</scope>
    <source>
        <strain evidence="14 15">IC154</strain>
    </source>
</reference>
<evidence type="ECO:0000313" key="15">
    <source>
        <dbReference type="Proteomes" id="UP000321367"/>
    </source>
</evidence>
<keyword evidence="15" id="KW-1185">Reference proteome</keyword>
<dbReference type="CDD" id="cd02418">
    <property type="entry name" value="Peptidase_C39B"/>
    <property type="match status" value="1"/>
</dbReference>
<evidence type="ECO:0000256" key="2">
    <source>
        <dbReference type="ARBA" id="ARBA00022448"/>
    </source>
</evidence>
<comment type="subcellular location">
    <subcellularLocation>
        <location evidence="1">Cell membrane</location>
        <topology evidence="1">Multi-pass membrane protein</topology>
    </subcellularLocation>
</comment>
<dbReference type="PROSITE" id="PS50990">
    <property type="entry name" value="PEPTIDASE_C39"/>
    <property type="match status" value="1"/>
</dbReference>
<evidence type="ECO:0000256" key="10">
    <source>
        <dbReference type="SAM" id="Phobius"/>
    </source>
</evidence>
<feature type="domain" description="ABC transmembrane type-1" evidence="12">
    <location>
        <begin position="173"/>
        <end position="452"/>
    </location>
</feature>
<evidence type="ECO:0000256" key="8">
    <source>
        <dbReference type="ARBA" id="ARBA00022989"/>
    </source>
</evidence>
<dbReference type="Proteomes" id="UP000321367">
    <property type="component" value="Unassembled WGS sequence"/>
</dbReference>
<dbReference type="GO" id="GO:0006508">
    <property type="term" value="P:proteolysis"/>
    <property type="evidence" value="ECO:0007669"/>
    <property type="project" value="InterPro"/>
</dbReference>
<dbReference type="PROSITE" id="PS50893">
    <property type="entry name" value="ABC_TRANSPORTER_2"/>
    <property type="match status" value="1"/>
</dbReference>
<dbReference type="PANTHER" id="PTHR43394:SF1">
    <property type="entry name" value="ATP-BINDING CASSETTE SUB-FAMILY B MEMBER 10, MITOCHONDRIAL"/>
    <property type="match status" value="1"/>
</dbReference>
<dbReference type="Gene3D" id="3.90.70.10">
    <property type="entry name" value="Cysteine proteinases"/>
    <property type="match status" value="1"/>
</dbReference>
<organism evidence="14 15">
    <name type="scientific">Gillisia hiemivivida</name>
    <dbReference type="NCBI Taxonomy" id="291190"/>
    <lineage>
        <taxon>Bacteria</taxon>
        <taxon>Pseudomonadati</taxon>
        <taxon>Bacteroidota</taxon>
        <taxon>Flavobacteriia</taxon>
        <taxon>Flavobacteriales</taxon>
        <taxon>Flavobacteriaceae</taxon>
        <taxon>Gillisia</taxon>
    </lineage>
</organism>
<evidence type="ECO:0000259" key="13">
    <source>
        <dbReference type="PROSITE" id="PS50990"/>
    </source>
</evidence>
<dbReference type="InterPro" id="IPR003439">
    <property type="entry name" value="ABC_transporter-like_ATP-bd"/>
</dbReference>
<dbReference type="GO" id="GO:0008233">
    <property type="term" value="F:peptidase activity"/>
    <property type="evidence" value="ECO:0007669"/>
    <property type="project" value="InterPro"/>
</dbReference>
<keyword evidence="6" id="KW-0378">Hydrolase</keyword>
<dbReference type="PROSITE" id="PS50929">
    <property type="entry name" value="ABC_TM1F"/>
    <property type="match status" value="1"/>
</dbReference>